<keyword evidence="2" id="KW-1185">Reference proteome</keyword>
<name>A0A1M6GL87_9BACT</name>
<protein>
    <submittedName>
        <fullName evidence="1">Uncharacterized protein</fullName>
    </submittedName>
</protein>
<sequence>MNDSREQLIVRLRSEAGKCSAIELVILCQNDMGGVISPSQFIHLFFDAFPHIPLRAIIRATGWKYFRDEGFSDDVFSELLDPWINKQIPFK</sequence>
<dbReference type="InParanoid" id="A0A1M6GL87"/>
<dbReference type="AlphaFoldDB" id="A0A1M6GL87"/>
<organism evidence="1 2">
    <name type="scientific">Rubritalea squalenifaciens DSM 18772</name>
    <dbReference type="NCBI Taxonomy" id="1123071"/>
    <lineage>
        <taxon>Bacteria</taxon>
        <taxon>Pseudomonadati</taxon>
        <taxon>Verrucomicrobiota</taxon>
        <taxon>Verrucomicrobiia</taxon>
        <taxon>Verrucomicrobiales</taxon>
        <taxon>Rubritaleaceae</taxon>
        <taxon>Rubritalea</taxon>
    </lineage>
</organism>
<dbReference type="EMBL" id="FQYR01000003">
    <property type="protein sequence ID" value="SHJ10699.1"/>
    <property type="molecule type" value="Genomic_DNA"/>
</dbReference>
<evidence type="ECO:0000313" key="2">
    <source>
        <dbReference type="Proteomes" id="UP000184510"/>
    </source>
</evidence>
<accession>A0A1M6GL87</accession>
<proteinExistence type="predicted"/>
<gene>
    <name evidence="1" type="ORF">SAMN02745181_1200</name>
</gene>
<reference evidence="1 2" key="1">
    <citation type="submission" date="2016-11" db="EMBL/GenBank/DDBJ databases">
        <authorList>
            <person name="Jaros S."/>
            <person name="Januszkiewicz K."/>
            <person name="Wedrychowicz H."/>
        </authorList>
    </citation>
    <scope>NUCLEOTIDE SEQUENCE [LARGE SCALE GENOMIC DNA]</scope>
    <source>
        <strain evidence="1 2">DSM 18772</strain>
    </source>
</reference>
<dbReference type="STRING" id="1123071.SAMN02745181_1200"/>
<dbReference type="Proteomes" id="UP000184510">
    <property type="component" value="Unassembled WGS sequence"/>
</dbReference>
<evidence type="ECO:0000313" key="1">
    <source>
        <dbReference type="EMBL" id="SHJ10699.1"/>
    </source>
</evidence>